<evidence type="ECO:0000259" key="2">
    <source>
        <dbReference type="Pfam" id="PF01676"/>
    </source>
</evidence>
<dbReference type="PANTHER" id="PTHR31637:SF0">
    <property type="entry name" value="2,3-BISPHOSPHOGLYCERATE-INDEPENDENT PHOSPHOGLYCERATE MUTASE"/>
    <property type="match status" value="1"/>
</dbReference>
<dbReference type="GO" id="GO:0005829">
    <property type="term" value="C:cytosol"/>
    <property type="evidence" value="ECO:0007669"/>
    <property type="project" value="TreeGrafter"/>
</dbReference>
<dbReference type="PANTHER" id="PTHR31637">
    <property type="entry name" value="2,3-BISPHOSPHOGLYCERATE-INDEPENDENT PHOSPHOGLYCERATE MUTASE"/>
    <property type="match status" value="1"/>
</dbReference>
<dbReference type="GO" id="GO:0004619">
    <property type="term" value="F:phosphoglycerate mutase activity"/>
    <property type="evidence" value="ECO:0007669"/>
    <property type="project" value="UniProtKB-EC"/>
</dbReference>
<evidence type="ECO:0000313" key="3">
    <source>
        <dbReference type="EMBL" id="MPN31136.1"/>
    </source>
</evidence>
<dbReference type="InterPro" id="IPR006124">
    <property type="entry name" value="Metalloenzyme"/>
</dbReference>
<dbReference type="AlphaFoldDB" id="A0A645GY14"/>
<proteinExistence type="predicted"/>
<reference evidence="3" key="1">
    <citation type="submission" date="2019-08" db="EMBL/GenBank/DDBJ databases">
        <authorList>
            <person name="Kucharzyk K."/>
            <person name="Murdoch R.W."/>
            <person name="Higgins S."/>
            <person name="Loffler F."/>
        </authorList>
    </citation>
    <scope>NUCLEOTIDE SEQUENCE</scope>
</reference>
<dbReference type="Pfam" id="PF01676">
    <property type="entry name" value="Metalloenzyme"/>
    <property type="match status" value="1"/>
</dbReference>
<organism evidence="3">
    <name type="scientific">bioreactor metagenome</name>
    <dbReference type="NCBI Taxonomy" id="1076179"/>
    <lineage>
        <taxon>unclassified sequences</taxon>
        <taxon>metagenomes</taxon>
        <taxon>ecological metagenomes</taxon>
    </lineage>
</organism>
<keyword evidence="3" id="KW-0413">Isomerase</keyword>
<feature type="region of interest" description="Disordered" evidence="1">
    <location>
        <begin position="1"/>
        <end position="23"/>
    </location>
</feature>
<dbReference type="Gene3D" id="3.40.720.10">
    <property type="entry name" value="Alkaline Phosphatase, subunit A"/>
    <property type="match status" value="1"/>
</dbReference>
<comment type="caution">
    <text evidence="3">The sequence shown here is derived from an EMBL/GenBank/DDBJ whole genome shotgun (WGS) entry which is preliminary data.</text>
</comment>
<accession>A0A645GY14</accession>
<dbReference type="SUPFAM" id="SSF53649">
    <property type="entry name" value="Alkaline phosphatase-like"/>
    <property type="match status" value="1"/>
</dbReference>
<dbReference type="GO" id="GO:0030145">
    <property type="term" value="F:manganese ion binding"/>
    <property type="evidence" value="ECO:0007669"/>
    <property type="project" value="TreeGrafter"/>
</dbReference>
<dbReference type="EMBL" id="VSSQ01082550">
    <property type="protein sequence ID" value="MPN31136.1"/>
    <property type="molecule type" value="Genomic_DNA"/>
</dbReference>
<evidence type="ECO:0000256" key="1">
    <source>
        <dbReference type="SAM" id="MobiDB-lite"/>
    </source>
</evidence>
<dbReference type="InterPro" id="IPR005995">
    <property type="entry name" value="Pgm_bpd_ind"/>
</dbReference>
<dbReference type="InterPro" id="IPR017850">
    <property type="entry name" value="Alkaline_phosphatase_core_sf"/>
</dbReference>
<feature type="domain" description="Metalloenzyme" evidence="2">
    <location>
        <begin position="1"/>
        <end position="58"/>
    </location>
</feature>
<dbReference type="EC" id="5.4.2.12" evidence="3"/>
<name>A0A645GY14_9ZZZZ</name>
<protein>
    <submittedName>
        <fullName evidence="3">2,3-bisphosphoglycerate-independent phosphoglycerate mutase</fullName>
        <ecNumber evidence="3">5.4.2.12</ecNumber>
    </submittedName>
</protein>
<sequence length="74" mass="8021">MVTADHGNAEEILDEQGHPFTAHTTNKVPFCISRTDIALEQNGGKLANIAPTIIDLLGDKKPLEMTEGSLIIHK</sequence>
<gene>
    <name evidence="3" type="primary">gpmI_43</name>
    <name evidence="3" type="ORF">SDC9_178610</name>
</gene>
<dbReference type="GO" id="GO:0006007">
    <property type="term" value="P:glucose catabolic process"/>
    <property type="evidence" value="ECO:0007669"/>
    <property type="project" value="InterPro"/>
</dbReference>